<dbReference type="Proteomes" id="UP000183050">
    <property type="component" value="Plasmid unnamed1"/>
</dbReference>
<dbReference type="EMBL" id="CP018229">
    <property type="protein sequence ID" value="API55103.1"/>
    <property type="molecule type" value="Genomic_DNA"/>
</dbReference>
<dbReference type="EMBL" id="CP016290">
    <property type="protein sequence ID" value="ANP90895.1"/>
    <property type="molecule type" value="Genomic_DNA"/>
</dbReference>
<dbReference type="AlphaFoldDB" id="A0A1B1CJD6"/>
<dbReference type="EMBL" id="CP016287">
    <property type="protein sequence ID" value="ANP89878.1"/>
    <property type="molecule type" value="Genomic_DNA"/>
</dbReference>
<reference evidence="3 6" key="2">
    <citation type="submission" date="2016-11" db="EMBL/GenBank/DDBJ databases">
        <title>Rhizobium leguminosarum bv. viciae strain Vaf12 isolated from Vavilovia formosa root nodules from Russia, Dagestan.</title>
        <authorList>
            <person name="Kimeklis A."/>
        </authorList>
    </citation>
    <scope>NUCLEOTIDE SEQUENCE [LARGE SCALE GENOMIC DNA]</scope>
    <source>
        <strain evidence="3 6">Vaf-108</strain>
        <plasmid evidence="6">Plasmid unnamed1</plasmid>
        <plasmid evidence="6">Plasmid unnamed3 sequence</plasmid>
        <plasmid evidence="3">unnamed1</plasmid>
        <plasmid evidence="4">unnamed3</plasmid>
    </source>
</reference>
<dbReference type="EMBL" id="CP018231">
    <property type="protein sequence ID" value="API56711.1"/>
    <property type="molecule type" value="Genomic_DNA"/>
</dbReference>
<keyword evidence="1" id="KW-0614">Plasmid</keyword>
<organism evidence="1 5">
    <name type="scientific">Rhizobium leguminosarum</name>
    <dbReference type="NCBI Taxonomy" id="384"/>
    <lineage>
        <taxon>Bacteria</taxon>
        <taxon>Pseudomonadati</taxon>
        <taxon>Pseudomonadota</taxon>
        <taxon>Alphaproteobacteria</taxon>
        <taxon>Hyphomicrobiales</taxon>
        <taxon>Rhizobiaceae</taxon>
        <taxon>Rhizobium/Agrobacterium group</taxon>
        <taxon>Rhizobium</taxon>
    </lineage>
</organism>
<proteinExistence type="predicted"/>
<gene>
    <name evidence="1" type="ORF">BA011_29785</name>
    <name evidence="2" type="ORF">BA011_33815</name>
    <name evidence="3" type="ORF">BMW22_26065</name>
    <name evidence="4" type="ORF">BMW22_35170</name>
</gene>
<dbReference type="RefSeq" id="WP_065283446.1">
    <property type="nucleotide sequence ID" value="NZ_CP016287.1"/>
</dbReference>
<evidence type="ECO:0000313" key="1">
    <source>
        <dbReference type="EMBL" id="ANP89878.1"/>
    </source>
</evidence>
<accession>A0A1B1CJD6</accession>
<evidence type="ECO:0000313" key="4">
    <source>
        <dbReference type="EMBL" id="API56711.1"/>
    </source>
</evidence>
<evidence type="ECO:0000313" key="5">
    <source>
        <dbReference type="Proteomes" id="UP000092691"/>
    </source>
</evidence>
<evidence type="ECO:0000313" key="6">
    <source>
        <dbReference type="Proteomes" id="UP000183050"/>
    </source>
</evidence>
<evidence type="ECO:0000313" key="2">
    <source>
        <dbReference type="EMBL" id="ANP90895.1"/>
    </source>
</evidence>
<geneLocation type="plasmid" evidence="1 5">
    <name>unnamed1</name>
</geneLocation>
<dbReference type="OrthoDB" id="9960888at2"/>
<sequence length="75" mass="7836">MTVKIQRKAKFAVISTAQLRAISPLSDEDVVSAQSHVSKEMIAALEEMVNAAKAGRIKGDEVLALGAVAWAGASV</sequence>
<name>A0A1B1CJD6_RHILE</name>
<dbReference type="Proteomes" id="UP000092691">
    <property type="component" value="Plasmid unnamed3"/>
</dbReference>
<dbReference type="Proteomes" id="UP000092691">
    <property type="component" value="Plasmid unnamed1"/>
</dbReference>
<protein>
    <submittedName>
        <fullName evidence="1">Uncharacterized protein</fullName>
    </submittedName>
</protein>
<geneLocation type="plasmid" evidence="2 5">
    <name>unnamed3</name>
</geneLocation>
<dbReference type="Proteomes" id="UP000183050">
    <property type="component" value="Plasmid unnamed3"/>
</dbReference>
<reference evidence="1 5" key="1">
    <citation type="submission" date="2016-06" db="EMBL/GenBank/DDBJ databases">
        <title>Microsymbionts genomes from the relict species Vavilovia formosa.</title>
        <authorList>
            <person name="Chirak E."/>
            <person name="Kimeklis A."/>
            <person name="Andronov E."/>
        </authorList>
    </citation>
    <scope>NUCLEOTIDE SEQUENCE [LARGE SCALE GENOMIC DNA]</scope>
    <source>
        <strain evidence="1 5">Vaf10</strain>
        <plasmid evidence="5">Plasmid unnamed1</plasmid>
        <plasmid evidence="5">Plasmid unnamed3</plasmid>
        <plasmid evidence="1">unnamed1</plasmid>
        <plasmid evidence="2">unnamed3</plasmid>
    </source>
</reference>
<evidence type="ECO:0000313" key="3">
    <source>
        <dbReference type="EMBL" id="API55103.1"/>
    </source>
</evidence>
<geneLocation type="plasmid" evidence="6">
    <name>unnamed3 sequence</name>
</geneLocation>